<dbReference type="GO" id="GO:0003729">
    <property type="term" value="F:mRNA binding"/>
    <property type="evidence" value="ECO:0007669"/>
    <property type="project" value="InterPro"/>
</dbReference>
<comment type="similarity">
    <text evidence="1">Belongs to the SLBP family.</text>
</comment>
<dbReference type="GO" id="GO:0071204">
    <property type="term" value="C:histone pre-mRNA 3'end processing complex"/>
    <property type="evidence" value="ECO:0007669"/>
    <property type="project" value="TreeGrafter"/>
</dbReference>
<accession>A0A673XUV0</accession>
<dbReference type="AlphaFoldDB" id="A0A673XUV0"/>
<dbReference type="InterPro" id="IPR026502">
    <property type="entry name" value="SLBP1/SLBP2"/>
</dbReference>
<keyword evidence="2" id="KW-0694">RNA-binding</keyword>
<sequence length="216" mass="24106">LSMSTASVAVGTEDMDGIRSVPGRDAVGPTKPGSSSHRRHESYGKNTSGYQNYLEQVPKRLRIPGLHPSTPNKSRKYSRRSLDMQVRVWRRALHGWDPPSESQREAEGQDPVDQLQGLLEQMNCKLYEDSGVKKGAKGRGLPSDSKAPFSPNLLECHSTVDVSGPQVSSSKPGLVYSFSSCLTAEENVLGWLRFLLETDHDQQVPMQRDWLPWKPY</sequence>
<evidence type="ECO:0000259" key="4">
    <source>
        <dbReference type="Pfam" id="PF15247"/>
    </source>
</evidence>
<feature type="region of interest" description="Disordered" evidence="3">
    <location>
        <begin position="1"/>
        <end position="81"/>
    </location>
</feature>
<proteinExistence type="inferred from homology"/>
<dbReference type="InParanoid" id="A0A673XUV0"/>
<feature type="domain" description="Histone RNA hairpin-binding protein RNA-binding" evidence="4">
    <location>
        <begin position="42"/>
        <end position="98"/>
    </location>
</feature>
<feature type="compositionally biased region" description="Polar residues" evidence="3">
    <location>
        <begin position="44"/>
        <end position="54"/>
    </location>
</feature>
<dbReference type="InterPro" id="IPR029344">
    <property type="entry name" value="SLBP_RNA_bind"/>
</dbReference>
<evidence type="ECO:0000313" key="5">
    <source>
        <dbReference type="Ensembl" id="ENSSTUP00000025808.1"/>
    </source>
</evidence>
<dbReference type="FunFam" id="1.10.8.1120:FF:000001">
    <property type="entry name" value="Histone RNA hairpin-binding protein-like"/>
    <property type="match status" value="1"/>
</dbReference>
<dbReference type="GO" id="GO:0051028">
    <property type="term" value="P:mRNA transport"/>
    <property type="evidence" value="ECO:0007669"/>
    <property type="project" value="TreeGrafter"/>
</dbReference>
<dbReference type="PANTHER" id="PTHR17408">
    <property type="entry name" value="HISTONE RNA HAIRPIN-BINDING PROTEIN"/>
    <property type="match status" value="1"/>
</dbReference>
<dbReference type="Pfam" id="PF15247">
    <property type="entry name" value="SLBP_RNA_bind"/>
    <property type="match status" value="1"/>
</dbReference>
<dbReference type="Proteomes" id="UP000472277">
    <property type="component" value="Chromosome 15"/>
</dbReference>
<dbReference type="InterPro" id="IPR038294">
    <property type="entry name" value="SLBP_RNA_bind_sf"/>
</dbReference>
<dbReference type="GO" id="GO:0005737">
    <property type="term" value="C:cytoplasm"/>
    <property type="evidence" value="ECO:0007669"/>
    <property type="project" value="TreeGrafter"/>
</dbReference>
<keyword evidence="6" id="KW-1185">Reference proteome</keyword>
<reference evidence="5" key="1">
    <citation type="submission" date="2025-08" db="UniProtKB">
        <authorList>
            <consortium name="Ensembl"/>
        </authorList>
    </citation>
    <scope>IDENTIFICATION</scope>
</reference>
<dbReference type="GeneTree" id="ENSGT00940000164705"/>
<dbReference type="Ensembl" id="ENSSTUT00000027046.1">
    <property type="protein sequence ID" value="ENSSTUP00000025808.1"/>
    <property type="gene ID" value="ENSSTUG00000011232.1"/>
</dbReference>
<dbReference type="GO" id="GO:0006398">
    <property type="term" value="P:mRNA 3'-end processing by stem-loop binding and cleavage"/>
    <property type="evidence" value="ECO:0007669"/>
    <property type="project" value="TreeGrafter"/>
</dbReference>
<evidence type="ECO:0000256" key="1">
    <source>
        <dbReference type="ARBA" id="ARBA00006151"/>
    </source>
</evidence>
<evidence type="ECO:0000256" key="3">
    <source>
        <dbReference type="SAM" id="MobiDB-lite"/>
    </source>
</evidence>
<organism evidence="5 6">
    <name type="scientific">Salmo trutta</name>
    <name type="common">Brown trout</name>
    <dbReference type="NCBI Taxonomy" id="8032"/>
    <lineage>
        <taxon>Eukaryota</taxon>
        <taxon>Metazoa</taxon>
        <taxon>Chordata</taxon>
        <taxon>Craniata</taxon>
        <taxon>Vertebrata</taxon>
        <taxon>Euteleostomi</taxon>
        <taxon>Actinopterygii</taxon>
        <taxon>Neopterygii</taxon>
        <taxon>Teleostei</taxon>
        <taxon>Protacanthopterygii</taxon>
        <taxon>Salmoniformes</taxon>
        <taxon>Salmonidae</taxon>
        <taxon>Salmoninae</taxon>
        <taxon>Salmo</taxon>
    </lineage>
</organism>
<name>A0A673XUV0_SALTR</name>
<dbReference type="OMA" id="PNLLECH"/>
<evidence type="ECO:0000313" key="6">
    <source>
        <dbReference type="Proteomes" id="UP000472277"/>
    </source>
</evidence>
<protein>
    <submittedName>
        <fullName evidence="5">Stem-loop binding protein 2</fullName>
    </submittedName>
</protein>
<dbReference type="PANTHER" id="PTHR17408:SF11">
    <property type="entry name" value="STEM-LOOP BINDING PROTEIN-LIKE"/>
    <property type="match status" value="1"/>
</dbReference>
<evidence type="ECO:0000256" key="2">
    <source>
        <dbReference type="ARBA" id="ARBA00022884"/>
    </source>
</evidence>
<dbReference type="GO" id="GO:0071207">
    <property type="term" value="F:histone pre-mRNA stem-loop binding"/>
    <property type="evidence" value="ECO:0007669"/>
    <property type="project" value="TreeGrafter"/>
</dbReference>
<reference evidence="5" key="2">
    <citation type="submission" date="2025-09" db="UniProtKB">
        <authorList>
            <consortium name="Ensembl"/>
        </authorList>
    </citation>
    <scope>IDENTIFICATION</scope>
</reference>
<dbReference type="Gene3D" id="1.10.8.1120">
    <property type="entry name" value="Histone RNA hairpin-binding protein RNA-binding domain"/>
    <property type="match status" value="1"/>
</dbReference>